<evidence type="ECO:0000256" key="3">
    <source>
        <dbReference type="ARBA" id="ARBA00022676"/>
    </source>
</evidence>
<feature type="region of interest" description="Disordered" evidence="11">
    <location>
        <begin position="847"/>
        <end position="931"/>
    </location>
</feature>
<dbReference type="CDD" id="cd23963">
    <property type="entry name" value="GT29_ST8SIA"/>
    <property type="match status" value="1"/>
</dbReference>
<evidence type="ECO:0000256" key="7">
    <source>
        <dbReference type="ARBA" id="ARBA00022989"/>
    </source>
</evidence>
<evidence type="ECO:0000256" key="5">
    <source>
        <dbReference type="ARBA" id="ARBA00022692"/>
    </source>
</evidence>
<keyword evidence="5" id="KW-0812">Transmembrane</keyword>
<dbReference type="EMBL" id="GG666677">
    <property type="protein sequence ID" value="EEN44162.1"/>
    <property type="molecule type" value="Genomic_DNA"/>
</dbReference>
<dbReference type="Gene3D" id="3.90.1480.20">
    <property type="entry name" value="Glycosyl transferase family 29"/>
    <property type="match status" value="1"/>
</dbReference>
<evidence type="ECO:0000256" key="11">
    <source>
        <dbReference type="SAM" id="MobiDB-lite"/>
    </source>
</evidence>
<dbReference type="SMART" id="SM00228">
    <property type="entry name" value="PDZ"/>
    <property type="match status" value="1"/>
</dbReference>
<evidence type="ECO:0000259" key="15">
    <source>
        <dbReference type="PROSITE" id="PS50132"/>
    </source>
</evidence>
<name>C3ZTB5_BRAFL</name>
<evidence type="ECO:0000256" key="1">
    <source>
        <dbReference type="ARBA" id="ARBA00004323"/>
    </source>
</evidence>
<dbReference type="STRING" id="7739.C3ZTB5"/>
<comment type="similarity">
    <text evidence="2">Belongs to the glycosyltransferase 29 family.</text>
</comment>
<feature type="domain" description="PDZ" evidence="14">
    <location>
        <begin position="103"/>
        <end position="167"/>
    </location>
</feature>
<feature type="domain" description="DH" evidence="13">
    <location>
        <begin position="358"/>
        <end position="536"/>
    </location>
</feature>
<dbReference type="eggNOG" id="KOG3589">
    <property type="taxonomic scope" value="Eukaryota"/>
</dbReference>
<evidence type="ECO:0000256" key="10">
    <source>
        <dbReference type="ARBA" id="ARBA00023180"/>
    </source>
</evidence>
<dbReference type="PANTHER" id="PTHR46848:SF1">
    <property type="entry name" value="REGULATOR OF G-PROTEIN SIGNALING 3"/>
    <property type="match status" value="1"/>
</dbReference>
<dbReference type="Pfam" id="PF00595">
    <property type="entry name" value="PDZ"/>
    <property type="match status" value="1"/>
</dbReference>
<dbReference type="GO" id="GO:0005085">
    <property type="term" value="F:guanyl-nucleotide exchange factor activity"/>
    <property type="evidence" value="ECO:0007669"/>
    <property type="project" value="InterPro"/>
</dbReference>
<dbReference type="InterPro" id="IPR000219">
    <property type="entry name" value="DH_dom"/>
</dbReference>
<gene>
    <name evidence="16" type="ORF">BRAFLDRAFT_118876</name>
</gene>
<dbReference type="Pfam" id="PF00777">
    <property type="entry name" value="Glyco_transf_29"/>
    <property type="match status" value="1"/>
</dbReference>
<feature type="region of interest" description="Disordered" evidence="11">
    <location>
        <begin position="801"/>
        <end position="824"/>
    </location>
</feature>
<feature type="compositionally biased region" description="Basic and acidic residues" evidence="11">
    <location>
        <begin position="297"/>
        <end position="308"/>
    </location>
</feature>
<dbReference type="InterPro" id="IPR001849">
    <property type="entry name" value="PH_domain"/>
</dbReference>
<dbReference type="SMART" id="SM00315">
    <property type="entry name" value="RGS"/>
    <property type="match status" value="1"/>
</dbReference>
<dbReference type="eggNOG" id="KOG2692">
    <property type="taxonomic scope" value="Eukaryota"/>
</dbReference>
<evidence type="ECO:0000256" key="4">
    <source>
        <dbReference type="ARBA" id="ARBA00022679"/>
    </source>
</evidence>
<dbReference type="GO" id="GO:0000139">
    <property type="term" value="C:Golgi membrane"/>
    <property type="evidence" value="ECO:0007669"/>
    <property type="project" value="UniProtKB-SubCell"/>
</dbReference>
<dbReference type="eggNOG" id="KOG3522">
    <property type="taxonomic scope" value="Eukaryota"/>
</dbReference>
<dbReference type="Gene3D" id="1.10.167.10">
    <property type="entry name" value="Regulator of G-protein Signalling 4, domain 2"/>
    <property type="match status" value="1"/>
</dbReference>
<keyword evidence="9" id="KW-0472">Membrane</keyword>
<dbReference type="SUPFAM" id="SSF50729">
    <property type="entry name" value="PH domain-like"/>
    <property type="match status" value="1"/>
</dbReference>
<dbReference type="Gene3D" id="2.30.42.10">
    <property type="match status" value="1"/>
</dbReference>
<evidence type="ECO:0000256" key="8">
    <source>
        <dbReference type="ARBA" id="ARBA00023034"/>
    </source>
</evidence>
<feature type="domain" description="RGS" evidence="15">
    <location>
        <begin position="980"/>
        <end position="1095"/>
    </location>
</feature>
<dbReference type="PROSITE" id="PS50106">
    <property type="entry name" value="PDZ"/>
    <property type="match status" value="1"/>
</dbReference>
<keyword evidence="8" id="KW-0333">Golgi apparatus</keyword>
<dbReference type="InterPro" id="IPR011993">
    <property type="entry name" value="PH-like_dom_sf"/>
</dbReference>
<dbReference type="FunFam" id="1.10.167.10:FF:000001">
    <property type="entry name" value="Putative regulator of g-protein signaling 12"/>
    <property type="match status" value="1"/>
</dbReference>
<dbReference type="SUPFAM" id="SSF50156">
    <property type="entry name" value="PDZ domain-like"/>
    <property type="match status" value="1"/>
</dbReference>
<dbReference type="InParanoid" id="C3ZTB5"/>
<feature type="compositionally biased region" description="Basic residues" evidence="11">
    <location>
        <begin position="859"/>
        <end position="873"/>
    </location>
</feature>
<keyword evidence="4" id="KW-0808">Transferase</keyword>
<feature type="domain" description="PH" evidence="12">
    <location>
        <begin position="579"/>
        <end position="685"/>
    </location>
</feature>
<dbReference type="InterPro" id="IPR038578">
    <property type="entry name" value="GT29-like_sf"/>
</dbReference>
<dbReference type="PANTHER" id="PTHR46848">
    <property type="entry name" value="REGULATOR OF G-PROTEIN SIGNALING 3"/>
    <property type="match status" value="1"/>
</dbReference>
<keyword evidence="3" id="KW-0328">Glycosyltransferase</keyword>
<feature type="region of interest" description="Disordered" evidence="11">
    <location>
        <begin position="289"/>
        <end position="308"/>
    </location>
</feature>
<evidence type="ECO:0000256" key="6">
    <source>
        <dbReference type="ARBA" id="ARBA00022968"/>
    </source>
</evidence>
<dbReference type="InterPro" id="IPR036305">
    <property type="entry name" value="RGS_sf"/>
</dbReference>
<dbReference type="InterPro" id="IPR001478">
    <property type="entry name" value="PDZ"/>
</dbReference>
<evidence type="ECO:0000256" key="2">
    <source>
        <dbReference type="ARBA" id="ARBA00006003"/>
    </source>
</evidence>
<comment type="subcellular location">
    <subcellularLocation>
        <location evidence="1">Golgi apparatus membrane</location>
        <topology evidence="1">Single-pass type II membrane protein</topology>
    </subcellularLocation>
</comment>
<accession>C3ZTB5</accession>
<dbReference type="SUPFAM" id="SSF48065">
    <property type="entry name" value="DBL homology domain (DH-domain)"/>
    <property type="match status" value="1"/>
</dbReference>
<dbReference type="Pfam" id="PF00621">
    <property type="entry name" value="RhoGEF"/>
    <property type="match status" value="1"/>
</dbReference>
<feature type="region of interest" description="Disordered" evidence="11">
    <location>
        <begin position="52"/>
        <end position="79"/>
    </location>
</feature>
<dbReference type="SMART" id="SM00325">
    <property type="entry name" value="RhoGEF"/>
    <property type="match status" value="1"/>
</dbReference>
<organism>
    <name type="scientific">Branchiostoma floridae</name>
    <name type="common">Florida lancelet</name>
    <name type="synonym">Amphioxus</name>
    <dbReference type="NCBI Taxonomy" id="7739"/>
    <lineage>
        <taxon>Eukaryota</taxon>
        <taxon>Metazoa</taxon>
        <taxon>Chordata</taxon>
        <taxon>Cephalochordata</taxon>
        <taxon>Leptocardii</taxon>
        <taxon>Amphioxiformes</taxon>
        <taxon>Branchiostomatidae</taxon>
        <taxon>Branchiostoma</taxon>
    </lineage>
</organism>
<dbReference type="SUPFAM" id="SSF48097">
    <property type="entry name" value="Regulator of G-protein signaling, RGS"/>
    <property type="match status" value="1"/>
</dbReference>
<dbReference type="InterPro" id="IPR016137">
    <property type="entry name" value="RGS"/>
</dbReference>
<dbReference type="InterPro" id="IPR001675">
    <property type="entry name" value="Glyco_trans_29"/>
</dbReference>
<dbReference type="InterPro" id="IPR035899">
    <property type="entry name" value="DBL_dom_sf"/>
</dbReference>
<sequence length="1442" mass="160747">MPVYYLLVLAPLVGLIVFLLLPHLFPRQVVNGWYYLLDEKVGIHKHLKAVNKKDNKKTAARRPTLASAASGSTVGSFPESGGEVFNLPPPKINREVQWEQPQQITILKQSGSYGFTICSANPVCVKSVDKEGAAARTCLMEGDSILRLNGINVTMVTADQLAAQIRQENNHFVYEGFNSYLQSCEGPVTLLVQRCKQRSEDDSSGRNASCAYSQGDDNVFHEEASATASTTAGSADSTQFSHTATGGSLLADSTTERLETPDFTCTLDPLISDTSFTAEIIANLNKITMDTPTKDGAPGKDDSQSEKMEEQVLCQENQTACVVDVLRSNTTLSDCSNVTTRGERSVKNYKTLCQSDQARQKAIHSILKSEEHFAAALRSGMQMYLPSVKKQLLPKEHYGKLVANMEKLEALSRYLASQIGTSAESCLCAPPEAPVYVESVGHIYLGKLAELCATFLGYQEGVRHVVKNLTIKKLSPWSQTYLNTHTFLYKPAQHLSQVAGLLDTILRCTSPQHQDFLDLQTVIRALKQAIKSAQESTMRSSTAHDGPSMVPGANLHKIQKSITFAKGVKHFVVNVPKRTLVHAGELTLVEKKKTTKVWTMLFNDILVFTHLKEEGKICVVREPIPMEFVLVNTAENELEFHVTHLSKMSTLRSKRAGLQGNQTVLQAASRRERGLWVQRIEQCSLSLQQKETGKENRQQAGAKPLQIGPRLQMLTGKGTATDGSGSNRRFSLPLSCVKVKRKIAPYIHRMSLADVLVEHSDWSTCGIGERWDIAAMAKYMQDHSEESSKLGLCPLNMGLNGIIQDGGSPQPSPSPESEPEKSIDVTSPHVHFLVPNVPHETFEERMEVACPETNDSGTRKRRISFLKRSGTVKKRSDEKDGILLRPRSHSAGVLNKSEGPEMSANQTAESPMSSSQPDLTDLGRQTRKKSRSFAKEMRSKLAFLRKRPAASVSIHVEDVSAHTDRVQRLEVEQVTRWSESFEALLNDKCGVQAFHGYLKTEFSEENLEFWMACEEYKQLKPSKQAHRAKKIYNDYIAVQAPRELNLDAEARAETLARLASPDEATFKVAQRKIAILMERDSYPRFLRLDMQTKVIVPAPSAPHIHRKDTSIQPHISSRTPRLATTSMPDCVPASNASCVHQSDGRSRTPRPAKVYAPASVATSNVSWIFNAEEIRKVRNATAILHPDVRLQTHTLGNCQKKARRRRRSCQPAPFNHTVGNHTTCAVVGNSGILLGSHCGAEIDSKDYVIRMDVPAIRGFETDVGRKTNMTILNVSTPKRIRDSSGLENRTQDVYESRLRDINGTVLVAGARERVVLKAAMTKYDNQFSFILLTCKESFKFAPFIHRIASAVSRRYRTPGPPSTGQTTVLTATAFCDQLHLYGFFPFQRDENKRPVPYHYYPDDYIEPIIQSTRHNMGKEYRFYEHLQKRRVLKLHVGKCGIH</sequence>
<keyword evidence="7" id="KW-1133">Transmembrane helix</keyword>
<evidence type="ECO:0000259" key="12">
    <source>
        <dbReference type="PROSITE" id="PS50003"/>
    </source>
</evidence>
<evidence type="ECO:0000259" key="13">
    <source>
        <dbReference type="PROSITE" id="PS50010"/>
    </source>
</evidence>
<dbReference type="PROSITE" id="PS50132">
    <property type="entry name" value="RGS"/>
    <property type="match status" value="1"/>
</dbReference>
<dbReference type="Pfam" id="PF00615">
    <property type="entry name" value="RGS"/>
    <property type="match status" value="1"/>
</dbReference>
<evidence type="ECO:0000313" key="16">
    <source>
        <dbReference type="EMBL" id="EEN44162.1"/>
    </source>
</evidence>
<dbReference type="Gene3D" id="1.20.900.10">
    <property type="entry name" value="Dbl homology (DH) domain"/>
    <property type="match status" value="1"/>
</dbReference>
<dbReference type="InterPro" id="IPR044926">
    <property type="entry name" value="RGS_subdomain_2"/>
</dbReference>
<dbReference type="SMART" id="SM00233">
    <property type="entry name" value="PH"/>
    <property type="match status" value="1"/>
</dbReference>
<dbReference type="GO" id="GO:0008373">
    <property type="term" value="F:sialyltransferase activity"/>
    <property type="evidence" value="ECO:0007669"/>
    <property type="project" value="InterPro"/>
</dbReference>
<evidence type="ECO:0000259" key="14">
    <source>
        <dbReference type="PROSITE" id="PS50106"/>
    </source>
</evidence>
<keyword evidence="6" id="KW-0735">Signal-anchor</keyword>
<keyword evidence="10" id="KW-0325">Glycoprotein</keyword>
<dbReference type="PRINTS" id="PR01301">
    <property type="entry name" value="RGSPROTEIN"/>
</dbReference>
<reference evidence="16" key="1">
    <citation type="journal article" date="2008" name="Nature">
        <title>The amphioxus genome and the evolution of the chordate karyotype.</title>
        <authorList>
            <consortium name="US DOE Joint Genome Institute (JGI-PGF)"/>
            <person name="Putnam N.H."/>
            <person name="Butts T."/>
            <person name="Ferrier D.E.K."/>
            <person name="Furlong R.F."/>
            <person name="Hellsten U."/>
            <person name="Kawashima T."/>
            <person name="Robinson-Rechavi M."/>
            <person name="Shoguchi E."/>
            <person name="Terry A."/>
            <person name="Yu J.-K."/>
            <person name="Benito-Gutierrez E.L."/>
            <person name="Dubchak I."/>
            <person name="Garcia-Fernandez J."/>
            <person name="Gibson-Brown J.J."/>
            <person name="Grigoriev I.V."/>
            <person name="Horton A.C."/>
            <person name="de Jong P.J."/>
            <person name="Jurka J."/>
            <person name="Kapitonov V.V."/>
            <person name="Kohara Y."/>
            <person name="Kuroki Y."/>
            <person name="Lindquist E."/>
            <person name="Lucas S."/>
            <person name="Osoegawa K."/>
            <person name="Pennacchio L.A."/>
            <person name="Salamov A.A."/>
            <person name="Satou Y."/>
            <person name="Sauka-Spengler T."/>
            <person name="Schmutz J."/>
            <person name="Shin-I T."/>
            <person name="Toyoda A."/>
            <person name="Bronner-Fraser M."/>
            <person name="Fujiyama A."/>
            <person name="Holland L.Z."/>
            <person name="Holland P.W.H."/>
            <person name="Satoh N."/>
            <person name="Rokhsar D.S."/>
        </authorList>
    </citation>
    <scope>NUCLEOTIDE SEQUENCE [LARGE SCALE GENOMIC DNA]</scope>
    <source>
        <strain evidence="16">S238N-H82</strain>
        <tissue evidence="16">Testes</tissue>
    </source>
</reference>
<dbReference type="Gene3D" id="2.30.29.30">
    <property type="entry name" value="Pleckstrin-homology domain (PH domain)/Phosphotyrosine-binding domain (PTB)"/>
    <property type="match status" value="1"/>
</dbReference>
<protein>
    <submittedName>
        <fullName evidence="16">Uncharacterized protein</fullName>
    </submittedName>
</protein>
<evidence type="ECO:0000256" key="9">
    <source>
        <dbReference type="ARBA" id="ARBA00023136"/>
    </source>
</evidence>
<dbReference type="PROSITE" id="PS50010">
    <property type="entry name" value="DH_2"/>
    <property type="match status" value="1"/>
</dbReference>
<proteinExistence type="inferred from homology"/>
<feature type="compositionally biased region" description="Polar residues" evidence="11">
    <location>
        <begin position="903"/>
        <end position="918"/>
    </location>
</feature>
<dbReference type="InterPro" id="IPR036034">
    <property type="entry name" value="PDZ_sf"/>
</dbReference>
<dbReference type="PROSITE" id="PS50003">
    <property type="entry name" value="PH_DOMAIN"/>
    <property type="match status" value="1"/>
</dbReference>